<dbReference type="EMBL" id="AJWJ01000267">
    <property type="protein sequence ID" value="KAF2072580.1"/>
    <property type="molecule type" value="Genomic_DNA"/>
</dbReference>
<dbReference type="InterPro" id="IPR001623">
    <property type="entry name" value="DnaJ_domain"/>
</dbReference>
<feature type="domain" description="J" evidence="6">
    <location>
        <begin position="37"/>
        <end position="105"/>
    </location>
</feature>
<protein>
    <recommendedName>
        <fullName evidence="6">J domain-containing protein</fullName>
    </recommendedName>
</protein>
<evidence type="ECO:0000313" key="7">
    <source>
        <dbReference type="EMBL" id="KAF2072580.1"/>
    </source>
</evidence>
<feature type="transmembrane region" description="Helical" evidence="5">
    <location>
        <begin position="294"/>
        <end position="313"/>
    </location>
</feature>
<dbReference type="InterPro" id="IPR023395">
    <property type="entry name" value="MCP_dom_sf"/>
</dbReference>
<accession>A0A8J4PR86</accession>
<name>A0A8J4PR86_9MYCE</name>
<dbReference type="Gene3D" id="1.50.40.10">
    <property type="entry name" value="Mitochondrial carrier domain"/>
    <property type="match status" value="1"/>
</dbReference>
<evidence type="ECO:0000256" key="1">
    <source>
        <dbReference type="ARBA" id="ARBA00004370"/>
    </source>
</evidence>
<keyword evidence="8" id="KW-1185">Reference proteome</keyword>
<evidence type="ECO:0000313" key="8">
    <source>
        <dbReference type="Proteomes" id="UP000695562"/>
    </source>
</evidence>
<evidence type="ECO:0000256" key="3">
    <source>
        <dbReference type="ARBA" id="ARBA00023136"/>
    </source>
</evidence>
<evidence type="ECO:0000256" key="5">
    <source>
        <dbReference type="SAM" id="Phobius"/>
    </source>
</evidence>
<feature type="compositionally biased region" description="Low complexity" evidence="4">
    <location>
        <begin position="9"/>
        <end position="19"/>
    </location>
</feature>
<feature type="transmembrane region" description="Helical" evidence="5">
    <location>
        <begin position="325"/>
        <end position="346"/>
    </location>
</feature>
<keyword evidence="5" id="KW-1133">Transmembrane helix</keyword>
<comment type="subcellular location">
    <subcellularLocation>
        <location evidence="1">Membrane</location>
    </subcellularLocation>
</comment>
<organism evidence="7 8">
    <name type="scientific">Polysphondylium violaceum</name>
    <dbReference type="NCBI Taxonomy" id="133409"/>
    <lineage>
        <taxon>Eukaryota</taxon>
        <taxon>Amoebozoa</taxon>
        <taxon>Evosea</taxon>
        <taxon>Eumycetozoa</taxon>
        <taxon>Dictyostelia</taxon>
        <taxon>Dictyosteliales</taxon>
        <taxon>Dictyosteliaceae</taxon>
        <taxon>Polysphondylium</taxon>
    </lineage>
</organism>
<feature type="transmembrane region" description="Helical" evidence="5">
    <location>
        <begin position="180"/>
        <end position="197"/>
    </location>
</feature>
<dbReference type="CDD" id="cd06257">
    <property type="entry name" value="DnaJ"/>
    <property type="match status" value="1"/>
</dbReference>
<evidence type="ECO:0000256" key="4">
    <source>
        <dbReference type="SAM" id="MobiDB-lite"/>
    </source>
</evidence>
<dbReference type="GO" id="GO:0016020">
    <property type="term" value="C:membrane"/>
    <property type="evidence" value="ECO:0007669"/>
    <property type="project" value="UniProtKB-SubCell"/>
</dbReference>
<sequence>MDQIDQDQEQQQQQQQSQYSEEDIKFILDSTDNGQLNLYSILDIKKSASKEEIESKYAVLCKVYKIDKLSREELQDDNFALQRAMFLAYIILGNEYLREIYDSFDFSNQTTTTKKNQTVPWSIGSVKEALLDLGSLAISVMSIPMTNLTIMIQSSPVVVDEKKMLRYLLKTYSFRNLKELLIIFGAKVGYNVLTIPINRQIFGPYYTFAGLVVNYPFELLSNLMMMNLSLPMKTIAKNLNYKSIWHGLPIYLSYKVIEELLNQCMDGLEIYTHMQHIDKQKTITKYLHKVCSSALFKTLMVSAITCPIHMVLVQYQSTLLYSTNAVPGAILPAALFPASLGIMQFVKSVYKTQTAKKLYNGFLPYVLTKYTPAFNK</sequence>
<evidence type="ECO:0000256" key="2">
    <source>
        <dbReference type="ARBA" id="ARBA00022692"/>
    </source>
</evidence>
<keyword evidence="2 5" id="KW-0812">Transmembrane</keyword>
<dbReference type="SUPFAM" id="SSF46565">
    <property type="entry name" value="Chaperone J-domain"/>
    <property type="match status" value="1"/>
</dbReference>
<dbReference type="InterPro" id="IPR036869">
    <property type="entry name" value="J_dom_sf"/>
</dbReference>
<keyword evidence="3 5" id="KW-0472">Membrane</keyword>
<feature type="region of interest" description="Disordered" evidence="4">
    <location>
        <begin position="1"/>
        <end position="20"/>
    </location>
</feature>
<dbReference type="PROSITE" id="PS50076">
    <property type="entry name" value="DNAJ_2"/>
    <property type="match status" value="1"/>
</dbReference>
<dbReference type="SUPFAM" id="SSF103506">
    <property type="entry name" value="Mitochondrial carrier"/>
    <property type="match status" value="1"/>
</dbReference>
<comment type="caution">
    <text evidence="7">The sequence shown here is derived from an EMBL/GenBank/DDBJ whole genome shotgun (WGS) entry which is preliminary data.</text>
</comment>
<dbReference type="AlphaFoldDB" id="A0A8J4PR86"/>
<dbReference type="Proteomes" id="UP000695562">
    <property type="component" value="Unassembled WGS sequence"/>
</dbReference>
<reference evidence="7" key="1">
    <citation type="submission" date="2020-01" db="EMBL/GenBank/DDBJ databases">
        <title>Development of genomics and gene disruption for Polysphondylium violaceum indicates a role for the polyketide synthase stlB in stalk morphogenesis.</title>
        <authorList>
            <person name="Narita B."/>
            <person name="Kawabe Y."/>
            <person name="Kin K."/>
            <person name="Saito T."/>
            <person name="Gibbs R."/>
            <person name="Kuspa A."/>
            <person name="Muzny D."/>
            <person name="Queller D."/>
            <person name="Richards S."/>
            <person name="Strassman J."/>
            <person name="Sucgang R."/>
            <person name="Worley K."/>
            <person name="Schaap P."/>
        </authorList>
    </citation>
    <scope>NUCLEOTIDE SEQUENCE</scope>
    <source>
        <strain evidence="7">QSvi11</strain>
    </source>
</reference>
<proteinExistence type="predicted"/>
<dbReference type="Gene3D" id="1.10.287.110">
    <property type="entry name" value="DnaJ domain"/>
    <property type="match status" value="1"/>
</dbReference>
<evidence type="ECO:0000259" key="6">
    <source>
        <dbReference type="PROSITE" id="PS50076"/>
    </source>
</evidence>
<gene>
    <name evidence="7" type="ORF">CYY_006103</name>
</gene>
<feature type="transmembrane region" description="Helical" evidence="5">
    <location>
        <begin position="203"/>
        <end position="223"/>
    </location>
</feature>